<evidence type="ECO:0000313" key="11">
    <source>
        <dbReference type="Proteomes" id="UP000887578"/>
    </source>
</evidence>
<evidence type="ECO:0000256" key="4">
    <source>
        <dbReference type="ARBA" id="ARBA00022490"/>
    </source>
</evidence>
<feature type="active site" description="Nucleophile" evidence="10">
    <location>
        <position position="33"/>
    </location>
</feature>
<dbReference type="InterPro" id="IPR000243">
    <property type="entry name" value="Pept_T1A_subB"/>
</dbReference>
<dbReference type="InterPro" id="IPR023333">
    <property type="entry name" value="Proteasome_suB-type"/>
</dbReference>
<dbReference type="GO" id="GO:0019774">
    <property type="term" value="C:proteasome core complex, beta-subunit complex"/>
    <property type="evidence" value="ECO:0007669"/>
    <property type="project" value="UniProtKB-ARBA"/>
</dbReference>
<evidence type="ECO:0000256" key="1">
    <source>
        <dbReference type="ARBA" id="ARBA00001198"/>
    </source>
</evidence>
<keyword evidence="8" id="KW-0647">Proteasome</keyword>
<dbReference type="PANTHER" id="PTHR32194">
    <property type="entry name" value="METALLOPROTEASE TLDD"/>
    <property type="match status" value="1"/>
</dbReference>
<evidence type="ECO:0000256" key="5">
    <source>
        <dbReference type="ARBA" id="ARBA00022670"/>
    </source>
</evidence>
<dbReference type="FunFam" id="3.60.20.10:FF:000083">
    <property type="entry name" value="Proteasome subunit beta"/>
    <property type="match status" value="1"/>
</dbReference>
<dbReference type="PRINTS" id="PR00141">
    <property type="entry name" value="PROTEASOME"/>
</dbReference>
<dbReference type="PROSITE" id="PS51476">
    <property type="entry name" value="PROTEASOME_BETA_2"/>
    <property type="match status" value="1"/>
</dbReference>
<proteinExistence type="predicted"/>
<organism evidence="11 12">
    <name type="scientific">Panagrolaimus davidi</name>
    <dbReference type="NCBI Taxonomy" id="227884"/>
    <lineage>
        <taxon>Eukaryota</taxon>
        <taxon>Metazoa</taxon>
        <taxon>Ecdysozoa</taxon>
        <taxon>Nematoda</taxon>
        <taxon>Chromadorea</taxon>
        <taxon>Rhabditida</taxon>
        <taxon>Tylenchina</taxon>
        <taxon>Panagrolaimomorpha</taxon>
        <taxon>Panagrolaimoidea</taxon>
        <taxon>Panagrolaimidae</taxon>
        <taxon>Panagrolaimus</taxon>
    </lineage>
</organism>
<dbReference type="WBParaSite" id="PDA_v2.g19073.t1">
    <property type="protein sequence ID" value="PDA_v2.g19073.t1"/>
    <property type="gene ID" value="PDA_v2.g19073"/>
</dbReference>
<keyword evidence="5" id="KW-0645">Protease</keyword>
<keyword evidence="7" id="KW-0378">Hydrolase</keyword>
<name>A0A914PKY1_9BILA</name>
<evidence type="ECO:0000313" key="12">
    <source>
        <dbReference type="WBParaSite" id="PDA_v2.g19073.t1"/>
    </source>
</evidence>
<sequence>MAEDRGTSDFAPDERKAIPAIGFNPPKAISTGTTLIACEFDGGVVVGTDSRTSAGSFIASRVTDKITPVTDHIVCCRSGSAADTQCVADIVKYYMEVYSLMEAEPISVYRSSQIFRQFLYNYRDQMSASVIVAGYDTQKGGQIYALPLGGMVTRQHFTASGSGSGFVTGFLDSQWRPNMSLDEIKQLVRMAVYLATFRDGSSGGVIRLAIIDKDGTRRELLRPDNPDTFPKVVEPTGYSALPPHIPQ</sequence>
<dbReference type="GO" id="GO:0005737">
    <property type="term" value="C:cytoplasm"/>
    <property type="evidence" value="ECO:0007669"/>
    <property type="project" value="TreeGrafter"/>
</dbReference>
<dbReference type="AlphaFoldDB" id="A0A914PKY1"/>
<evidence type="ECO:0000256" key="8">
    <source>
        <dbReference type="ARBA" id="ARBA00022942"/>
    </source>
</evidence>
<comment type="subunit">
    <text evidence="9">The 26S proteasome consists of a 20S proteasome core and two 19S regulatory subunits. The 20S proteasome core is composed of 28 subunits that are arranged in four stacked rings, resulting in a barrel-shaped structure. The two end rings are each formed by seven alpha subunits, and the two central rings are each formed by seven beta subunits. The catalytic chamber with the active sites is on the inside of the barrel.</text>
</comment>
<dbReference type="GO" id="GO:0005634">
    <property type="term" value="C:nucleus"/>
    <property type="evidence" value="ECO:0007669"/>
    <property type="project" value="UniProtKB-SubCell"/>
</dbReference>
<reference evidence="12" key="1">
    <citation type="submission" date="2022-11" db="UniProtKB">
        <authorList>
            <consortium name="WormBaseParasite"/>
        </authorList>
    </citation>
    <scope>IDENTIFICATION</scope>
</reference>
<dbReference type="CDD" id="cd03762">
    <property type="entry name" value="proteasome_beta_type_6"/>
    <property type="match status" value="1"/>
</dbReference>
<keyword evidence="6" id="KW-0888">Threonine protease</keyword>
<evidence type="ECO:0000256" key="9">
    <source>
        <dbReference type="ARBA" id="ARBA00026071"/>
    </source>
</evidence>
<evidence type="ECO:0000256" key="7">
    <source>
        <dbReference type="ARBA" id="ARBA00022801"/>
    </source>
</evidence>
<accession>A0A914PKY1</accession>
<evidence type="ECO:0000256" key="3">
    <source>
        <dbReference type="ARBA" id="ARBA00012039"/>
    </source>
</evidence>
<evidence type="ECO:0000256" key="10">
    <source>
        <dbReference type="PIRSR" id="PIRSR600243-1"/>
    </source>
</evidence>
<keyword evidence="11" id="KW-1185">Reference proteome</keyword>
<dbReference type="Proteomes" id="UP000887578">
    <property type="component" value="Unplaced"/>
</dbReference>
<comment type="subcellular location">
    <subcellularLocation>
        <location evidence="2">Nucleus</location>
    </subcellularLocation>
</comment>
<evidence type="ECO:0000256" key="6">
    <source>
        <dbReference type="ARBA" id="ARBA00022698"/>
    </source>
</evidence>
<dbReference type="GO" id="GO:0051603">
    <property type="term" value="P:proteolysis involved in protein catabolic process"/>
    <property type="evidence" value="ECO:0007669"/>
    <property type="project" value="InterPro"/>
</dbReference>
<dbReference type="EC" id="3.4.25.1" evidence="3"/>
<dbReference type="Pfam" id="PF00227">
    <property type="entry name" value="Proteasome"/>
    <property type="match status" value="1"/>
</dbReference>
<keyword evidence="4" id="KW-0963">Cytoplasm</keyword>
<dbReference type="SUPFAM" id="SSF56235">
    <property type="entry name" value="N-terminal nucleophile aminohydrolases (Ntn hydrolases)"/>
    <property type="match status" value="1"/>
</dbReference>
<protein>
    <recommendedName>
        <fullName evidence="3">proteasome endopeptidase complex</fullName>
        <ecNumber evidence="3">3.4.25.1</ecNumber>
    </recommendedName>
</protein>
<dbReference type="InterPro" id="IPR001353">
    <property type="entry name" value="Proteasome_sua/b"/>
</dbReference>
<comment type="catalytic activity">
    <reaction evidence="1">
        <text>Cleavage of peptide bonds with very broad specificity.</text>
        <dbReference type="EC" id="3.4.25.1"/>
    </reaction>
</comment>
<dbReference type="GO" id="GO:0004298">
    <property type="term" value="F:threonine-type endopeptidase activity"/>
    <property type="evidence" value="ECO:0007669"/>
    <property type="project" value="UniProtKB-KW"/>
</dbReference>
<dbReference type="Gene3D" id="3.60.20.10">
    <property type="entry name" value="Glutamine Phosphoribosylpyrophosphate, subunit 1, domain 1"/>
    <property type="match status" value="1"/>
</dbReference>
<dbReference type="InterPro" id="IPR029055">
    <property type="entry name" value="Ntn_hydrolases_N"/>
</dbReference>
<evidence type="ECO:0000256" key="2">
    <source>
        <dbReference type="ARBA" id="ARBA00004123"/>
    </source>
</evidence>
<dbReference type="PANTHER" id="PTHR32194:SF0">
    <property type="entry name" value="ATP-DEPENDENT PROTEASE SUBUNIT HSLV"/>
    <property type="match status" value="1"/>
</dbReference>